<evidence type="ECO:0000313" key="3">
    <source>
        <dbReference type="Proteomes" id="UP001601444"/>
    </source>
</evidence>
<dbReference type="EMBL" id="JBIAMX010000009">
    <property type="protein sequence ID" value="MFF0544442.1"/>
    <property type="molecule type" value="Genomic_DNA"/>
</dbReference>
<protein>
    <submittedName>
        <fullName evidence="2">Serine protease</fullName>
    </submittedName>
</protein>
<name>A0ABW6PPZ5_9NOCA</name>
<dbReference type="RefSeq" id="WP_387700991.1">
    <property type="nucleotide sequence ID" value="NZ_JBIAMX010000009.1"/>
</dbReference>
<gene>
    <name evidence="2" type="ORF">ACFYTF_16550</name>
</gene>
<comment type="caution">
    <text evidence="2">The sequence shown here is derived from an EMBL/GenBank/DDBJ whole genome shotgun (WGS) entry which is preliminary data.</text>
</comment>
<accession>A0ABW6PPZ5</accession>
<sequence length="214" mass="21435">MFGRLFLALVAVVLFCTGNAHAAAPVALGGGSGIVFGDGSICTLTTIGRDGQGRLVGFTAAHCNTEGATVSAEADPDAGVLGTLVSRDTSLDYAVIEFAPELVTPVNTVGATTITEVGRPAEFPAVACKQGRTTGQTCGLVYGDVFATDTWTLTQICVLVGDSGGPVVVGTTLVALVNGYLSVPCLGPQVGIDFSRVLAEVDAGGGVGAGFRPV</sequence>
<organism evidence="2 3">
    <name type="scientific">Nocardia thailandica</name>
    <dbReference type="NCBI Taxonomy" id="257275"/>
    <lineage>
        <taxon>Bacteria</taxon>
        <taxon>Bacillati</taxon>
        <taxon>Actinomycetota</taxon>
        <taxon>Actinomycetes</taxon>
        <taxon>Mycobacteriales</taxon>
        <taxon>Nocardiaceae</taxon>
        <taxon>Nocardia</taxon>
    </lineage>
</organism>
<evidence type="ECO:0000256" key="1">
    <source>
        <dbReference type="SAM" id="SignalP"/>
    </source>
</evidence>
<dbReference type="GO" id="GO:0006508">
    <property type="term" value="P:proteolysis"/>
    <property type="evidence" value="ECO:0007669"/>
    <property type="project" value="UniProtKB-KW"/>
</dbReference>
<keyword evidence="2" id="KW-0378">Hydrolase</keyword>
<keyword evidence="3" id="KW-1185">Reference proteome</keyword>
<keyword evidence="2" id="KW-0645">Protease</keyword>
<feature type="chain" id="PRO_5047503158" evidence="1">
    <location>
        <begin position="23"/>
        <end position="214"/>
    </location>
</feature>
<evidence type="ECO:0000313" key="2">
    <source>
        <dbReference type="EMBL" id="MFF0544442.1"/>
    </source>
</evidence>
<dbReference type="Gene3D" id="2.40.10.10">
    <property type="entry name" value="Trypsin-like serine proteases"/>
    <property type="match status" value="2"/>
</dbReference>
<dbReference type="GO" id="GO:0008233">
    <property type="term" value="F:peptidase activity"/>
    <property type="evidence" value="ECO:0007669"/>
    <property type="project" value="UniProtKB-KW"/>
</dbReference>
<dbReference type="InterPro" id="IPR043504">
    <property type="entry name" value="Peptidase_S1_PA_chymotrypsin"/>
</dbReference>
<feature type="signal peptide" evidence="1">
    <location>
        <begin position="1"/>
        <end position="22"/>
    </location>
</feature>
<keyword evidence="1" id="KW-0732">Signal</keyword>
<dbReference type="SUPFAM" id="SSF50494">
    <property type="entry name" value="Trypsin-like serine proteases"/>
    <property type="match status" value="1"/>
</dbReference>
<proteinExistence type="predicted"/>
<dbReference type="InterPro" id="IPR009003">
    <property type="entry name" value="Peptidase_S1_PA"/>
</dbReference>
<dbReference type="Proteomes" id="UP001601444">
    <property type="component" value="Unassembled WGS sequence"/>
</dbReference>
<reference evidence="2 3" key="1">
    <citation type="submission" date="2024-10" db="EMBL/GenBank/DDBJ databases">
        <title>The Natural Products Discovery Center: Release of the First 8490 Sequenced Strains for Exploring Actinobacteria Biosynthetic Diversity.</title>
        <authorList>
            <person name="Kalkreuter E."/>
            <person name="Kautsar S.A."/>
            <person name="Yang D."/>
            <person name="Bader C.D."/>
            <person name="Teijaro C.N."/>
            <person name="Fluegel L."/>
            <person name="Davis C.M."/>
            <person name="Simpson J.R."/>
            <person name="Lauterbach L."/>
            <person name="Steele A.D."/>
            <person name="Gui C."/>
            <person name="Meng S."/>
            <person name="Li G."/>
            <person name="Viehrig K."/>
            <person name="Ye F."/>
            <person name="Su P."/>
            <person name="Kiefer A.F."/>
            <person name="Nichols A."/>
            <person name="Cepeda A.J."/>
            <person name="Yan W."/>
            <person name="Fan B."/>
            <person name="Jiang Y."/>
            <person name="Adhikari A."/>
            <person name="Zheng C.-J."/>
            <person name="Schuster L."/>
            <person name="Cowan T.M."/>
            <person name="Smanski M.J."/>
            <person name="Chevrette M.G."/>
            <person name="De Carvalho L.P.S."/>
            <person name="Shen B."/>
        </authorList>
    </citation>
    <scope>NUCLEOTIDE SEQUENCE [LARGE SCALE GENOMIC DNA]</scope>
    <source>
        <strain evidence="2 3">NPDC004045</strain>
    </source>
</reference>